<evidence type="ECO:0000313" key="2">
    <source>
        <dbReference type="EMBL" id="KAG2083125.1"/>
    </source>
</evidence>
<sequence>MIYEPTQNNQPSNVHEASISQKFNLEPVEMKHSRKKRKLGTEKASTAKDIAAPATSTKLMQSYSQASSQAKNQPESTSSRIFSFMPLSPGTIARLEVFDRMLEIDTDNSPFNDHYTADYDTTDVWDSMPHSPPPHSLQNVLTSKIISEAEPSRAYVTNPNSTDFIASPPQDQTEGDGEEKAHPPIHPLNAFEAREKLKEAIPKFAKNGQWERLSLQEQKRKDISAEHVMWTSKHAQWEQEHKDIAAERAMGKQEYKATVKKHMQTDKALTANIKQLNSPSDVARSQTTAVNQYISLWEGTSAFLEEKSDKSTASPPKPGELVHRPWKDSSSTTTTTTGSLLQADTSGAEVREEPEEVEEGKC</sequence>
<feature type="region of interest" description="Disordered" evidence="1">
    <location>
        <begin position="305"/>
        <end position="362"/>
    </location>
</feature>
<gene>
    <name evidence="2" type="ORF">F5147DRAFT_660269</name>
</gene>
<feature type="compositionally biased region" description="Acidic residues" evidence="1">
    <location>
        <begin position="352"/>
        <end position="362"/>
    </location>
</feature>
<keyword evidence="3" id="KW-1185">Reference proteome</keyword>
<dbReference type="OrthoDB" id="10564071at2759"/>
<name>A0A9P7ERB4_9AGAM</name>
<evidence type="ECO:0000313" key="3">
    <source>
        <dbReference type="Proteomes" id="UP000823399"/>
    </source>
</evidence>
<reference evidence="2" key="1">
    <citation type="journal article" date="2020" name="New Phytol.">
        <title>Comparative genomics reveals dynamic genome evolution in host specialist ectomycorrhizal fungi.</title>
        <authorList>
            <person name="Lofgren L.A."/>
            <person name="Nguyen N.H."/>
            <person name="Vilgalys R."/>
            <person name="Ruytinx J."/>
            <person name="Liao H.L."/>
            <person name="Branco S."/>
            <person name="Kuo A."/>
            <person name="LaButti K."/>
            <person name="Lipzen A."/>
            <person name="Andreopoulos W."/>
            <person name="Pangilinan J."/>
            <person name="Riley R."/>
            <person name="Hundley H."/>
            <person name="Na H."/>
            <person name="Barry K."/>
            <person name="Grigoriev I.V."/>
            <person name="Stajich J.E."/>
            <person name="Kennedy P.G."/>
        </authorList>
    </citation>
    <scope>NUCLEOTIDE SEQUENCE</scope>
    <source>
        <strain evidence="2">FC423</strain>
    </source>
</reference>
<dbReference type="GeneID" id="64696924"/>
<feature type="region of interest" description="Disordered" evidence="1">
    <location>
        <begin position="1"/>
        <end position="77"/>
    </location>
</feature>
<feature type="compositionally biased region" description="Polar residues" evidence="1">
    <location>
        <begin position="1"/>
        <end position="23"/>
    </location>
</feature>
<organism evidence="2 3">
    <name type="scientific">Suillus discolor</name>
    <dbReference type="NCBI Taxonomy" id="1912936"/>
    <lineage>
        <taxon>Eukaryota</taxon>
        <taxon>Fungi</taxon>
        <taxon>Dikarya</taxon>
        <taxon>Basidiomycota</taxon>
        <taxon>Agaricomycotina</taxon>
        <taxon>Agaricomycetes</taxon>
        <taxon>Agaricomycetidae</taxon>
        <taxon>Boletales</taxon>
        <taxon>Suillineae</taxon>
        <taxon>Suillaceae</taxon>
        <taxon>Suillus</taxon>
    </lineage>
</organism>
<feature type="compositionally biased region" description="Polar residues" evidence="1">
    <location>
        <begin position="155"/>
        <end position="172"/>
    </location>
</feature>
<dbReference type="Proteomes" id="UP000823399">
    <property type="component" value="Unassembled WGS sequence"/>
</dbReference>
<accession>A0A9P7ERB4</accession>
<proteinExistence type="predicted"/>
<evidence type="ECO:0000256" key="1">
    <source>
        <dbReference type="SAM" id="MobiDB-lite"/>
    </source>
</evidence>
<dbReference type="AlphaFoldDB" id="A0A9P7ERB4"/>
<dbReference type="RefSeq" id="XP_041284371.1">
    <property type="nucleotide sequence ID" value="XM_041434665.1"/>
</dbReference>
<dbReference type="EMBL" id="JABBWM010000293">
    <property type="protein sequence ID" value="KAG2083125.1"/>
    <property type="molecule type" value="Genomic_DNA"/>
</dbReference>
<feature type="region of interest" description="Disordered" evidence="1">
    <location>
        <begin position="155"/>
        <end position="182"/>
    </location>
</feature>
<comment type="caution">
    <text evidence="2">The sequence shown here is derived from an EMBL/GenBank/DDBJ whole genome shotgun (WGS) entry which is preliminary data.</text>
</comment>
<protein>
    <submittedName>
        <fullName evidence="2">Uncharacterized protein</fullName>
    </submittedName>
</protein>
<feature type="compositionally biased region" description="Polar residues" evidence="1">
    <location>
        <begin position="54"/>
        <end position="77"/>
    </location>
</feature>